<gene>
    <name evidence="2" type="ORF">BQ4739_LOCUS15313</name>
</gene>
<protein>
    <submittedName>
        <fullName evidence="2">Uncharacterized protein</fullName>
    </submittedName>
</protein>
<feature type="compositionally biased region" description="Basic and acidic residues" evidence="1">
    <location>
        <begin position="71"/>
        <end position="85"/>
    </location>
</feature>
<dbReference type="AlphaFoldDB" id="A0A383WD41"/>
<feature type="region of interest" description="Disordered" evidence="1">
    <location>
        <begin position="64"/>
        <end position="108"/>
    </location>
</feature>
<evidence type="ECO:0000256" key="1">
    <source>
        <dbReference type="SAM" id="MobiDB-lite"/>
    </source>
</evidence>
<dbReference type="Proteomes" id="UP000256970">
    <property type="component" value="Unassembled WGS sequence"/>
</dbReference>
<feature type="compositionally biased region" description="Low complexity" evidence="1">
    <location>
        <begin position="86"/>
        <end position="97"/>
    </location>
</feature>
<keyword evidence="3" id="KW-1185">Reference proteome</keyword>
<dbReference type="EMBL" id="FNXT01001222">
    <property type="protein sequence ID" value="SZX74999.1"/>
    <property type="molecule type" value="Genomic_DNA"/>
</dbReference>
<reference evidence="2 3" key="1">
    <citation type="submission" date="2016-10" db="EMBL/GenBank/DDBJ databases">
        <authorList>
            <person name="Cai Z."/>
        </authorList>
    </citation>
    <scope>NUCLEOTIDE SEQUENCE [LARGE SCALE GENOMIC DNA]</scope>
</reference>
<sequence length="108" mass="11277">MADVKQAIKAQVKAMIPGTSEHKARAAGDPAYHLGNVGSNHHHVHTGYGLTGKMQPKVNKVKQAKTSTKGKVSEHAHGLHSHKDQPAAAAGGQPSSGMSRAAEKPAFE</sequence>
<evidence type="ECO:0000313" key="2">
    <source>
        <dbReference type="EMBL" id="SZX74999.1"/>
    </source>
</evidence>
<proteinExistence type="predicted"/>
<accession>A0A383WD41</accession>
<name>A0A383WD41_TETOB</name>
<evidence type="ECO:0000313" key="3">
    <source>
        <dbReference type="Proteomes" id="UP000256970"/>
    </source>
</evidence>
<organism evidence="2 3">
    <name type="scientific">Tetradesmus obliquus</name>
    <name type="common">Green alga</name>
    <name type="synonym">Acutodesmus obliquus</name>
    <dbReference type="NCBI Taxonomy" id="3088"/>
    <lineage>
        <taxon>Eukaryota</taxon>
        <taxon>Viridiplantae</taxon>
        <taxon>Chlorophyta</taxon>
        <taxon>core chlorophytes</taxon>
        <taxon>Chlorophyceae</taxon>
        <taxon>CS clade</taxon>
        <taxon>Sphaeropleales</taxon>
        <taxon>Scenedesmaceae</taxon>
        <taxon>Tetradesmus</taxon>
    </lineage>
</organism>